<feature type="region of interest" description="Disordered" evidence="10">
    <location>
        <begin position="1"/>
        <end position="26"/>
    </location>
</feature>
<feature type="domain" description="Cadherin" evidence="12">
    <location>
        <begin position="1606"/>
        <end position="1702"/>
    </location>
</feature>
<dbReference type="FunFam" id="2.60.40.60:FF:000304">
    <property type="entry name" value="Dachsous cadherin-related 2"/>
    <property type="match status" value="1"/>
</dbReference>
<feature type="compositionally biased region" description="Low complexity" evidence="10">
    <location>
        <begin position="11"/>
        <end position="26"/>
    </location>
</feature>
<feature type="domain" description="Cadherin" evidence="12">
    <location>
        <begin position="281"/>
        <end position="397"/>
    </location>
</feature>
<dbReference type="FunFam" id="2.60.40.60:FF:000227">
    <property type="entry name" value="Dachsous cadherin-related 2"/>
    <property type="match status" value="1"/>
</dbReference>
<dbReference type="PROSITE" id="PS00232">
    <property type="entry name" value="CADHERIN_1"/>
    <property type="match status" value="8"/>
</dbReference>
<dbReference type="GO" id="GO:0001658">
    <property type="term" value="P:branching involved in ureteric bud morphogenesis"/>
    <property type="evidence" value="ECO:0007669"/>
    <property type="project" value="UniProtKB-ARBA"/>
</dbReference>
<evidence type="ECO:0000313" key="13">
    <source>
        <dbReference type="Ensembl" id="ENSMSIP00000010718.1"/>
    </source>
</evidence>
<keyword evidence="14" id="KW-1185">Reference proteome</keyword>
<feature type="domain" description="Cadherin" evidence="12">
    <location>
        <begin position="1703"/>
        <end position="1807"/>
    </location>
</feature>
<dbReference type="InterPro" id="IPR015919">
    <property type="entry name" value="Cadherin-like_sf"/>
</dbReference>
<proteinExistence type="predicted"/>
<dbReference type="Gene3D" id="2.60.40.60">
    <property type="entry name" value="Cadherins"/>
    <property type="match status" value="20"/>
</dbReference>
<evidence type="ECO:0000313" key="14">
    <source>
        <dbReference type="Proteomes" id="UP000694415"/>
    </source>
</evidence>
<name>A0A8C6GU65_MUSSI</name>
<evidence type="ECO:0000256" key="9">
    <source>
        <dbReference type="PROSITE-ProRule" id="PRU00043"/>
    </source>
</evidence>
<dbReference type="GO" id="GO:0007163">
    <property type="term" value="P:establishment or maintenance of cell polarity"/>
    <property type="evidence" value="ECO:0007669"/>
    <property type="project" value="UniProtKB-ARBA"/>
</dbReference>
<comment type="subcellular location">
    <subcellularLocation>
        <location evidence="1">Membrane</location>
    </subcellularLocation>
</comment>
<dbReference type="FunFam" id="2.60.40.60:FF:000020">
    <property type="entry name" value="Dachsous cadherin-related 1b"/>
    <property type="match status" value="2"/>
</dbReference>
<keyword evidence="5" id="KW-0130">Cell adhesion</keyword>
<dbReference type="FunFam" id="2.60.40.60:FF:000267">
    <property type="entry name" value="Dachsous cadherin-related 2"/>
    <property type="match status" value="1"/>
</dbReference>
<evidence type="ECO:0000256" key="10">
    <source>
        <dbReference type="SAM" id="MobiDB-lite"/>
    </source>
</evidence>
<dbReference type="GO" id="GO:0005509">
    <property type="term" value="F:calcium ion binding"/>
    <property type="evidence" value="ECO:0007669"/>
    <property type="project" value="UniProtKB-UniRule"/>
</dbReference>
<feature type="domain" description="Cadherin" evidence="12">
    <location>
        <begin position="2101"/>
        <end position="2205"/>
    </location>
</feature>
<feature type="transmembrane region" description="Helical" evidence="11">
    <location>
        <begin position="2004"/>
        <end position="2027"/>
    </location>
</feature>
<feature type="domain" description="Cadherin" evidence="12">
    <location>
        <begin position="753"/>
        <end position="862"/>
    </location>
</feature>
<accession>A0A8C6GU65</accession>
<feature type="domain" description="Cadherin" evidence="12">
    <location>
        <begin position="152"/>
        <end position="280"/>
    </location>
</feature>
<dbReference type="Pfam" id="PF00028">
    <property type="entry name" value="Cadherin"/>
    <property type="match status" value="16"/>
</dbReference>
<dbReference type="FunFam" id="2.60.40.60:FF:000150">
    <property type="entry name" value="Dachsous cadherin-related 1"/>
    <property type="match status" value="1"/>
</dbReference>
<feature type="domain" description="Cadherin" evidence="12">
    <location>
        <begin position="2206"/>
        <end position="2295"/>
    </location>
</feature>
<feature type="domain" description="Cadherin" evidence="12">
    <location>
        <begin position="1171"/>
        <end position="1273"/>
    </location>
</feature>
<dbReference type="FunFam" id="2.60.40.60:FF:000269">
    <property type="entry name" value="Dachsous cadherin-related 2"/>
    <property type="match status" value="1"/>
</dbReference>
<dbReference type="InterPro" id="IPR020894">
    <property type="entry name" value="Cadherin_CS"/>
</dbReference>
<dbReference type="PRINTS" id="PR00205">
    <property type="entry name" value="CADHERIN"/>
</dbReference>
<dbReference type="SUPFAM" id="SSF49313">
    <property type="entry name" value="Cadherin-like"/>
    <property type="match status" value="19"/>
</dbReference>
<evidence type="ECO:0000256" key="2">
    <source>
        <dbReference type="ARBA" id="ARBA00022692"/>
    </source>
</evidence>
<dbReference type="FunFam" id="2.60.40.60:FF:000153">
    <property type="entry name" value="Dachsous cadherin-related 2"/>
    <property type="match status" value="1"/>
</dbReference>
<feature type="domain" description="Cadherin" evidence="12">
    <location>
        <begin position="645"/>
        <end position="752"/>
    </location>
</feature>
<dbReference type="GO" id="GO:0007156">
    <property type="term" value="P:homophilic cell adhesion via plasma membrane adhesion molecules"/>
    <property type="evidence" value="ECO:0007669"/>
    <property type="project" value="InterPro"/>
</dbReference>
<dbReference type="GO" id="GO:0043931">
    <property type="term" value="P:ossification involved in bone maturation"/>
    <property type="evidence" value="ECO:0007669"/>
    <property type="project" value="UniProtKB-ARBA"/>
</dbReference>
<keyword evidence="3" id="KW-0677">Repeat</keyword>
<feature type="domain" description="Cadherin" evidence="12">
    <location>
        <begin position="1064"/>
        <end position="1170"/>
    </location>
</feature>
<dbReference type="GO" id="GO:0003007">
    <property type="term" value="P:heart morphogenesis"/>
    <property type="evidence" value="ECO:0007669"/>
    <property type="project" value="UniProtKB-ARBA"/>
</dbReference>
<sequence length="2334" mass="256339">MSPAGRRMGEGRQPAGSPRGRPRGAGAQSSLLRLFVHAWLWAASGSSAQVFNLSLSVDEGLPPDTLVGDIRAGLPAAQQQDGNGFFLSEDSDESPLLDDFHVHPDTGIIRTARRLDRERRDHYSFVAATLLGEVVQVEIRVNDVNDHSPRFPRDSLQLDVSELSPPGTAFRLPGAQDPDAGLFSIQGYTLLQASDLPQDPTGPFFQLRYGTPGLPASPSLPVSSSPLEPLDLVLLRRLDREAVAAHELHIEAWDGGSPRRTGLLHVQLRVLDENDNPPVFEQGEYRATVREDAQPGSEVCRVRATDRDLGPNGLVRYSIRERQVPVGSAGGGPLGDSGYFSVEELSGVVRVQRPLDREEQAWHQLVVQARDGGAEPEVATVRVSIDVLDVNDNPPAIHLLFLTEGGAVQVSEGAHPGDYVARVSVSDADGDPENEEEAAGVLGARLLGAGSIKLSLEGGNGVFALRPGGPPGVFFLCIEGLLDRESQDLYELRLVATDAGSPPLSTEESLLLWVSDLNDQPPVFSQEHYWASVSEAAVPGTSVVWVSALDADQAGTDHARLRYELVQLSDPCQSEALSPEEECVPSFSINPNNGLISTIRALDREVQETVELRVVAQDLGEPPLSATCLVTITVDDVNDNEPVFRRQVYNVTLAEHAAVGHCFLQVKASDADAGLYGLVKYSLYDGFQSYEAPPAFQIDPQDGRICVSQDIDRERDPGTFDLLVKAKDGGGLSAQAFVRVEVDDVNDNYPVFTPSTYVTSISGQTPPGTEIINVLASDRDSGIYGTVAYELIPGDQSSLFTIDSTTGIIYLTSTLSHLEATTIFLMVCARDGGGLTAATNADVTIHVMQTTLAPAEFERPKYTFSVYEDVTEDTLIGTVKARESLNSSEPITYRISSGDPEGKFSIHRWLGSIRTLKPLDHEAQPMVVLTVQAQLGSSPACSSTEVNITVMDVNDNRPEFPTASDEIRISQTTPPGTALYLARAQDRDSGLNGLVRYSIASPQPSEFSMDQGRGVLYLRESLGSKADFRLILVAKDQGVPPQVSQLVLTVVIESQERIPAVAFENLVYQVEVSESLPLTTQILQVQAYPLYPWRPTSKTFYSLDASVDSAVFGIHPHTGWIYLRRQLDYESTQTYKFRVYVHTSEDRLLQNVSTSVIVHVLDENDHSPAFLQNRVFLNVEESSIPLGVIGKMTAIDADSGKNRQLSYFLLTDGKFFKMNPNTGELINWLALDREHQGHHQITVLVTDHGSPPRNATMLVYVTITDINDNRPFFPQCLPGKEFHFKVLEGQPVNTLVTTVFAKDLDEGLSAELTYSISSDYPAHFKIDANNGEIRTTSILSHDYRPSYRMTVIAIDHGVPPLQGKAIINIQVIPLSKGRVLMPQNIRHLVIPENMKPSKIMSLMKSPDPLQQDHSGKLHFSVAAEDKDDHFEIDSSTGDLFLTKELDYEMTSHYLIRVISKDHSQSPAWNSTVFLSIDVEDQNEHSPSFQDEFIVISIEENVPVGTLVYVFNAKDGDGSFLNSRIQYFAESSSVGVNPFLIHPSSGALVTASPLDRENVPTFILTVMASDQAVNVTDRRWRTLVAEVVILDVNDHSPTFVSYPITYVREDAEVGAVVHRISAQDPDAEMNGEVAYSILSGNEDIVFVLDSSSGLLRIACPLDYEVKTQHILTLVAHDGGMPARSSSQTLTITVLDVNDETPAFKQLLYETSVKENQSPGMFVTRVEAEDTDSGVNSKHQFEIMPGPAFGLFEINPDTGEVVTTVTFDREAQGIFRLRVLVRDGGVPSLSSTVDIICTIEDENDHAPEFIVLHHDIEILENRDPEVVYTVLAFDMDAGNNGAVTYHIAGEYWRTSVLSGQELKAGTRRQTLTQRPWRRMLTGLLLAHIQFPFLYSPGHRPRVRTDHGRLSPLISIVDQENVPIDLHRGQSSGWHFIHEVFSSQMTLVLCQVDKNTTNTLNGFSGKTLVAVGQTSYASGTCLKAICLQTLPGKLHFMPSLTRSDIPLAMIAINIILFIYYQGVIIFPFLIDLQLFSVTEGNTDEYFAIHTTSGELSTTRALDREQISNFTLTILCSDLGNPPRSSAMQLHVRVLDDNDHSPAFPMLHYQSSVREDAEVGTVVLVLSAVDRDEGLNGQVEYFLMEEVSGAFTIDRVTGILRTSHALDREARSQHTFQAVARDCSTQGAKSSVLSILISVTDANDNDPVWEENPVDAFISPMLALNQTIVHLRASDPDAGPNGTVTFSFADRQSVFSIDGYTGEIKLQQNLSSEHFPIWLQLLATDQGTPARTTMGLLVVHKEGEGMKLSFSRYLYTGLVTENCEPGECILKFLGYCTN</sequence>
<evidence type="ECO:0000256" key="8">
    <source>
        <dbReference type="ARBA" id="ARBA00023180"/>
    </source>
</evidence>
<feature type="domain" description="Cadherin" evidence="12">
    <location>
        <begin position="2032"/>
        <end position="2100"/>
    </location>
</feature>
<dbReference type="PANTHER" id="PTHR24026">
    <property type="entry name" value="FAT ATYPICAL CADHERIN-RELATED"/>
    <property type="match status" value="1"/>
</dbReference>
<evidence type="ECO:0000256" key="7">
    <source>
        <dbReference type="ARBA" id="ARBA00023136"/>
    </source>
</evidence>
<protein>
    <recommendedName>
        <fullName evidence="12">Cadherin domain-containing protein</fullName>
    </recommendedName>
</protein>
<dbReference type="SMART" id="SM00112">
    <property type="entry name" value="CA"/>
    <property type="match status" value="19"/>
</dbReference>
<feature type="domain" description="Cadherin" evidence="12">
    <location>
        <begin position="525"/>
        <end position="644"/>
    </location>
</feature>
<evidence type="ECO:0000259" key="12">
    <source>
        <dbReference type="PROSITE" id="PS50268"/>
    </source>
</evidence>
<dbReference type="FunFam" id="2.60.40.60:FF:000080">
    <property type="entry name" value="FAT atypical cadherin 1"/>
    <property type="match status" value="1"/>
</dbReference>
<dbReference type="FunFam" id="2.60.40.60:FF:000181">
    <property type="entry name" value="Predicted protein"/>
    <property type="match status" value="1"/>
</dbReference>
<evidence type="ECO:0000256" key="6">
    <source>
        <dbReference type="ARBA" id="ARBA00022989"/>
    </source>
</evidence>
<dbReference type="GO" id="GO:0048565">
    <property type="term" value="P:digestive tract development"/>
    <property type="evidence" value="ECO:0007669"/>
    <property type="project" value="UniProtKB-ARBA"/>
</dbReference>
<feature type="domain" description="Cadherin" evidence="12">
    <location>
        <begin position="961"/>
        <end position="1061"/>
    </location>
</feature>
<keyword evidence="6 11" id="KW-1133">Transmembrane helix</keyword>
<feature type="domain" description="Cadherin" evidence="12">
    <location>
        <begin position="49"/>
        <end position="151"/>
    </location>
</feature>
<organism evidence="13 14">
    <name type="scientific">Mus spicilegus</name>
    <name type="common">Mound-building mouse</name>
    <dbReference type="NCBI Taxonomy" id="10103"/>
    <lineage>
        <taxon>Eukaryota</taxon>
        <taxon>Metazoa</taxon>
        <taxon>Chordata</taxon>
        <taxon>Craniata</taxon>
        <taxon>Vertebrata</taxon>
        <taxon>Euteleostomi</taxon>
        <taxon>Mammalia</taxon>
        <taxon>Eutheria</taxon>
        <taxon>Euarchontoglires</taxon>
        <taxon>Glires</taxon>
        <taxon>Rodentia</taxon>
        <taxon>Myomorpha</taxon>
        <taxon>Muroidea</taxon>
        <taxon>Muridae</taxon>
        <taxon>Murinae</taxon>
        <taxon>Mus</taxon>
        <taxon>Mus</taxon>
    </lineage>
</organism>
<evidence type="ECO:0000256" key="11">
    <source>
        <dbReference type="SAM" id="Phobius"/>
    </source>
</evidence>
<dbReference type="PROSITE" id="PS50268">
    <property type="entry name" value="CADHERIN_2"/>
    <property type="match status" value="19"/>
</dbReference>
<dbReference type="FunFam" id="2.60.40.60:FF:000211">
    <property type="entry name" value="Dachsous cadherin-related 2"/>
    <property type="match status" value="1"/>
</dbReference>
<reference evidence="13" key="2">
    <citation type="submission" date="2025-09" db="UniProtKB">
        <authorList>
            <consortium name="Ensembl"/>
        </authorList>
    </citation>
    <scope>IDENTIFICATION</scope>
</reference>
<dbReference type="Ensembl" id="ENSMSIT00000013569.1">
    <property type="protein sequence ID" value="ENSMSIP00000010718.1"/>
    <property type="gene ID" value="ENSMSIG00000009336.1"/>
</dbReference>
<evidence type="ECO:0000256" key="3">
    <source>
        <dbReference type="ARBA" id="ARBA00022737"/>
    </source>
</evidence>
<dbReference type="Proteomes" id="UP000694415">
    <property type="component" value="Unplaced"/>
</dbReference>
<feature type="domain" description="Cadherin" evidence="12">
    <location>
        <begin position="1382"/>
        <end position="1488"/>
    </location>
</feature>
<reference evidence="13" key="1">
    <citation type="submission" date="2025-08" db="UniProtKB">
        <authorList>
            <consortium name="Ensembl"/>
        </authorList>
    </citation>
    <scope>IDENTIFICATION</scope>
</reference>
<dbReference type="GO" id="GO:0072137">
    <property type="term" value="P:condensed mesenchymal cell proliferation"/>
    <property type="evidence" value="ECO:0007669"/>
    <property type="project" value="UniProtKB-ARBA"/>
</dbReference>
<keyword evidence="4 9" id="KW-0106">Calcium</keyword>
<dbReference type="FunFam" id="2.60.40.60:FF:000081">
    <property type="entry name" value="protocadherin Fat 4"/>
    <property type="match status" value="2"/>
</dbReference>
<keyword evidence="7 11" id="KW-0472">Membrane</keyword>
<feature type="domain" description="Cadherin" evidence="12">
    <location>
        <begin position="1278"/>
        <end position="1384"/>
    </location>
</feature>
<feature type="domain" description="Cadherin" evidence="12">
    <location>
        <begin position="408"/>
        <end position="524"/>
    </location>
</feature>
<dbReference type="PANTHER" id="PTHR24026:SF136">
    <property type="entry name" value="PROTOCADHERIN-23"/>
    <property type="match status" value="1"/>
</dbReference>
<evidence type="ECO:0000256" key="1">
    <source>
        <dbReference type="ARBA" id="ARBA00004370"/>
    </source>
</evidence>
<dbReference type="CDD" id="cd11304">
    <property type="entry name" value="Cadherin_repeat"/>
    <property type="match status" value="19"/>
</dbReference>
<keyword evidence="2 11" id="KW-0812">Transmembrane</keyword>
<dbReference type="FunFam" id="2.60.40.60:FF:000263">
    <property type="entry name" value="LOW QUALITY PROTEIN: protocadherin-23"/>
    <property type="match status" value="1"/>
</dbReference>
<dbReference type="GeneTree" id="ENSGT00940000164895"/>
<dbReference type="FunFam" id="2.60.40.60:FF:000116">
    <property type="entry name" value="Dachsous cadherin-related 2"/>
    <property type="match status" value="1"/>
</dbReference>
<keyword evidence="8" id="KW-0325">Glycoprotein</keyword>
<dbReference type="FunFam" id="2.60.40.60:FF:000226">
    <property type="entry name" value="Dachsous, isoform B"/>
    <property type="match status" value="1"/>
</dbReference>
<evidence type="ECO:0000256" key="4">
    <source>
        <dbReference type="ARBA" id="ARBA00022837"/>
    </source>
</evidence>
<dbReference type="GO" id="GO:0035329">
    <property type="term" value="P:hippo signaling"/>
    <property type="evidence" value="ECO:0007669"/>
    <property type="project" value="UniProtKB-ARBA"/>
</dbReference>
<feature type="domain" description="Cadherin" evidence="12">
    <location>
        <begin position="858"/>
        <end position="960"/>
    </location>
</feature>
<dbReference type="FunFam" id="2.60.40.60:FF:000035">
    <property type="entry name" value="Protocadherin Fat 3"/>
    <property type="match status" value="1"/>
</dbReference>
<evidence type="ECO:0000256" key="5">
    <source>
        <dbReference type="ARBA" id="ARBA00022889"/>
    </source>
</evidence>
<dbReference type="GO" id="GO:0005886">
    <property type="term" value="C:plasma membrane"/>
    <property type="evidence" value="ECO:0007669"/>
    <property type="project" value="InterPro"/>
</dbReference>
<feature type="domain" description="Cadherin" evidence="12">
    <location>
        <begin position="1489"/>
        <end position="1598"/>
    </location>
</feature>
<dbReference type="InterPro" id="IPR002126">
    <property type="entry name" value="Cadherin-like_dom"/>
</dbReference>